<dbReference type="Gene3D" id="1.20.1280.50">
    <property type="match status" value="1"/>
</dbReference>
<reference evidence="7" key="1">
    <citation type="journal article" date="2021" name="Nat. Commun.">
        <title>Genetic determinants of endophytism in the Arabidopsis root mycobiome.</title>
        <authorList>
            <person name="Mesny F."/>
            <person name="Miyauchi S."/>
            <person name="Thiergart T."/>
            <person name="Pickel B."/>
            <person name="Atanasova L."/>
            <person name="Karlsson M."/>
            <person name="Huettel B."/>
            <person name="Barry K.W."/>
            <person name="Haridas S."/>
            <person name="Chen C."/>
            <person name="Bauer D."/>
            <person name="Andreopoulos W."/>
            <person name="Pangilinan J."/>
            <person name="LaButti K."/>
            <person name="Riley R."/>
            <person name="Lipzen A."/>
            <person name="Clum A."/>
            <person name="Drula E."/>
            <person name="Henrissat B."/>
            <person name="Kohler A."/>
            <person name="Grigoriev I.V."/>
            <person name="Martin F.M."/>
            <person name="Hacquard S."/>
        </authorList>
    </citation>
    <scope>NUCLEOTIDE SEQUENCE</scope>
    <source>
        <strain evidence="7">MPI-SDFR-AT-0073</strain>
    </source>
</reference>
<dbReference type="PROSITE" id="PS50294">
    <property type="entry name" value="WD_REPEATS_REGION"/>
    <property type="match status" value="3"/>
</dbReference>
<evidence type="ECO:0000259" key="6">
    <source>
        <dbReference type="PROSITE" id="PS50181"/>
    </source>
</evidence>
<dbReference type="InterPro" id="IPR001810">
    <property type="entry name" value="F-box_dom"/>
</dbReference>
<dbReference type="InterPro" id="IPR015943">
    <property type="entry name" value="WD40/YVTN_repeat-like_dom_sf"/>
</dbReference>
<feature type="repeat" description="WD" evidence="4">
    <location>
        <begin position="539"/>
        <end position="578"/>
    </location>
</feature>
<name>A0A9P8ULH7_9PEZI</name>
<dbReference type="InterPro" id="IPR036047">
    <property type="entry name" value="F-box-like_dom_sf"/>
</dbReference>
<feature type="domain" description="F-box" evidence="6">
    <location>
        <begin position="273"/>
        <end position="319"/>
    </location>
</feature>
<feature type="repeat" description="WD" evidence="4">
    <location>
        <begin position="579"/>
        <end position="620"/>
    </location>
</feature>
<dbReference type="PRINTS" id="PR00320">
    <property type="entry name" value="GPROTEINBRPT"/>
</dbReference>
<dbReference type="PANTHER" id="PTHR14604:SF4">
    <property type="entry name" value="F-BOX DOMAIN-CONTAINING PROTEIN"/>
    <property type="match status" value="1"/>
</dbReference>
<keyword evidence="2 4" id="KW-0853">WD repeat</keyword>
<dbReference type="InterPro" id="IPR020472">
    <property type="entry name" value="WD40_PAC1"/>
</dbReference>
<feature type="repeat" description="WD" evidence="4">
    <location>
        <begin position="621"/>
        <end position="662"/>
    </location>
</feature>
<feature type="repeat" description="WD" evidence="4">
    <location>
        <begin position="376"/>
        <end position="415"/>
    </location>
</feature>
<evidence type="ECO:0000256" key="2">
    <source>
        <dbReference type="ARBA" id="ARBA00022574"/>
    </source>
</evidence>
<dbReference type="PROSITE" id="PS50181">
    <property type="entry name" value="FBOX"/>
    <property type="match status" value="1"/>
</dbReference>
<dbReference type="InterPro" id="IPR050995">
    <property type="entry name" value="WD-F-box_domain-protein"/>
</dbReference>
<dbReference type="Gene3D" id="2.130.10.10">
    <property type="entry name" value="YVTN repeat-like/Quinoprotein amine dehydrogenase"/>
    <property type="match status" value="2"/>
</dbReference>
<dbReference type="SUPFAM" id="SSF81383">
    <property type="entry name" value="F-box domain"/>
    <property type="match status" value="1"/>
</dbReference>
<keyword evidence="8" id="KW-1185">Reference proteome</keyword>
<dbReference type="Pfam" id="PF12937">
    <property type="entry name" value="F-box-like"/>
    <property type="match status" value="1"/>
</dbReference>
<evidence type="ECO:0000256" key="3">
    <source>
        <dbReference type="ARBA" id="ARBA00022737"/>
    </source>
</evidence>
<dbReference type="EMBL" id="JAGPXC010000004">
    <property type="protein sequence ID" value="KAH6654172.1"/>
    <property type="molecule type" value="Genomic_DNA"/>
</dbReference>
<dbReference type="PROSITE" id="PS50082">
    <property type="entry name" value="WD_REPEATS_2"/>
    <property type="match status" value="5"/>
</dbReference>
<dbReference type="InterPro" id="IPR001680">
    <property type="entry name" value="WD40_rpt"/>
</dbReference>
<sequence>MVNTARLPVPEWTPAQRIIQDYEPSTSGASAYSNDTGAEIEKDFSEPIRPATANPFQRTRSLSSTVHWRRGPKSLMLNAGDLPAQMKAHDNAIEEELSPGAQNEGCGSGASLKGRFRRASLSLMKGIVRRDRRSSEPETVLEDQQQPQHHHHHHHQQRPSTAHSAWHKLRQATNFRQSRLYGGRSNGLDTIYSPLESTFSEVPLPGNGLEPPFIPSHTGAAAKASAAYQNEYLAMVQREEWTVEHTHNDRESGIGISIMDASEVELAPRMNTVDFISRLPSELAVQVLSHLDATYLTAAARVSKQWYSLVQDQQIWRQSFLREKTTGYAITDSVQPGTGHGIPALRSGNDWQKIYKARQQLDQRWREGTAARPVYLNGHLDSIYCLQFDESKIITGSRDKTIRIWDMHTFQCRLVIGPPDVVHDTSVLFDTNGRPVHYASVPEKERDNESVPATVSFPTHHKASILCLQYDDDILVTGSSDGTCIVYNIKSGYRPVRRLEHHTAAVLDLAFDDKHIVTCSKDISICVWDRATGALLKQLKGHTGPVNAVQLRGNSIVSCSGDFKVKLWNIDSGKVVREFEGHTKGLACSQFSDDGRYIASAGSDKVIRVWDARTGECIREMQAHESLVRSLHIDSVSGRLISGSYDTDIKVFDMATGDQLLDFPRWHASWVLSAKSDYRRIVSTGQDPKILIMDFGANVDDIGMLESAPTADVARDAGFI</sequence>
<proteinExistence type="inferred from homology"/>
<dbReference type="AlphaFoldDB" id="A0A9P8ULH7"/>
<dbReference type="CDD" id="cd00200">
    <property type="entry name" value="WD40"/>
    <property type="match status" value="1"/>
</dbReference>
<feature type="compositionally biased region" description="Basic residues" evidence="5">
    <location>
        <begin position="148"/>
        <end position="157"/>
    </location>
</feature>
<accession>A0A9P8ULH7</accession>
<dbReference type="SMART" id="SM00256">
    <property type="entry name" value="FBOX"/>
    <property type="match status" value="1"/>
</dbReference>
<dbReference type="RefSeq" id="XP_045958442.1">
    <property type="nucleotide sequence ID" value="XM_046097944.1"/>
</dbReference>
<evidence type="ECO:0000256" key="1">
    <source>
        <dbReference type="ARBA" id="ARBA00007968"/>
    </source>
</evidence>
<feature type="region of interest" description="Disordered" evidence="5">
    <location>
        <begin position="127"/>
        <end position="165"/>
    </location>
</feature>
<dbReference type="Pfam" id="PF00400">
    <property type="entry name" value="WD40"/>
    <property type="match status" value="6"/>
</dbReference>
<comment type="caution">
    <text evidence="7">The sequence shown here is derived from an EMBL/GenBank/DDBJ whole genome shotgun (WGS) entry which is preliminary data.</text>
</comment>
<dbReference type="OrthoDB" id="19711at2759"/>
<gene>
    <name evidence="7" type="ORF">BKA67DRAFT_517827</name>
</gene>
<dbReference type="InterPro" id="IPR019775">
    <property type="entry name" value="WD40_repeat_CS"/>
</dbReference>
<comment type="similarity">
    <text evidence="1">Belongs to the WD repeat MET30/SCONB/SCON-2 family.</text>
</comment>
<dbReference type="Proteomes" id="UP000758603">
    <property type="component" value="Unassembled WGS sequence"/>
</dbReference>
<dbReference type="PANTHER" id="PTHR14604">
    <property type="entry name" value="WD40 REPEAT PF20"/>
    <property type="match status" value="1"/>
</dbReference>
<keyword evidence="3" id="KW-0677">Repeat</keyword>
<organism evidence="7 8">
    <name type="scientific">Truncatella angustata</name>
    <dbReference type="NCBI Taxonomy" id="152316"/>
    <lineage>
        <taxon>Eukaryota</taxon>
        <taxon>Fungi</taxon>
        <taxon>Dikarya</taxon>
        <taxon>Ascomycota</taxon>
        <taxon>Pezizomycotina</taxon>
        <taxon>Sordariomycetes</taxon>
        <taxon>Xylariomycetidae</taxon>
        <taxon>Amphisphaeriales</taxon>
        <taxon>Sporocadaceae</taxon>
        <taxon>Truncatella</taxon>
    </lineage>
</organism>
<dbReference type="SMART" id="SM00320">
    <property type="entry name" value="WD40"/>
    <property type="match status" value="6"/>
</dbReference>
<feature type="repeat" description="WD" evidence="4">
    <location>
        <begin position="499"/>
        <end position="538"/>
    </location>
</feature>
<evidence type="ECO:0000256" key="5">
    <source>
        <dbReference type="SAM" id="MobiDB-lite"/>
    </source>
</evidence>
<dbReference type="PROSITE" id="PS00678">
    <property type="entry name" value="WD_REPEATS_1"/>
    <property type="match status" value="3"/>
</dbReference>
<dbReference type="SUPFAM" id="SSF50978">
    <property type="entry name" value="WD40 repeat-like"/>
    <property type="match status" value="1"/>
</dbReference>
<protein>
    <submittedName>
        <fullName evidence="7">Beta-TrCP</fullName>
    </submittedName>
</protein>
<evidence type="ECO:0000313" key="7">
    <source>
        <dbReference type="EMBL" id="KAH6654172.1"/>
    </source>
</evidence>
<dbReference type="InterPro" id="IPR036322">
    <property type="entry name" value="WD40_repeat_dom_sf"/>
</dbReference>
<evidence type="ECO:0000256" key="4">
    <source>
        <dbReference type="PROSITE-ProRule" id="PRU00221"/>
    </source>
</evidence>
<evidence type="ECO:0000313" key="8">
    <source>
        <dbReference type="Proteomes" id="UP000758603"/>
    </source>
</evidence>
<dbReference type="GeneID" id="70126836"/>